<dbReference type="SUPFAM" id="SSF54001">
    <property type="entry name" value="Cysteine proteinases"/>
    <property type="match status" value="1"/>
</dbReference>
<sequence length="141" mass="16538">MQKKNYILIFVCILGLIILMTFFNRKILACGLKNHYNVCYINSTIQSLFSCVKFIEMVENCEAKTGTVLFEMKLILKDMKDKEIVDKRPLYKNMARMSKNLFKYDNKPGYTEDFLEFLINRLEKELSSFKNDDPGNGNFSN</sequence>
<keyword evidence="1" id="KW-0472">Membrane</keyword>
<proteinExistence type="predicted"/>
<feature type="domain" description="USP" evidence="2">
    <location>
        <begin position="30"/>
        <end position="141"/>
    </location>
</feature>
<keyword evidence="3" id="KW-0378">Hydrolase</keyword>
<evidence type="ECO:0000259" key="2">
    <source>
        <dbReference type="PROSITE" id="PS50235"/>
    </source>
</evidence>
<dbReference type="Proteomes" id="UP000051530">
    <property type="component" value="Unassembled WGS sequence"/>
</dbReference>
<dbReference type="PROSITE" id="PS00972">
    <property type="entry name" value="USP_1"/>
    <property type="match status" value="1"/>
</dbReference>
<keyword evidence="1" id="KW-1133">Transmembrane helix</keyword>
<dbReference type="VEuPathDB" id="MicrosporidiaDB:M153_20716000207"/>
<keyword evidence="1" id="KW-0812">Transmembrane</keyword>
<protein>
    <submittedName>
        <fullName evidence="3">Putative Peptidase C19, ubiquitin carboxyl-terminal hydrolase 2 protein</fullName>
    </submittedName>
</protein>
<feature type="non-terminal residue" evidence="3">
    <location>
        <position position="141"/>
    </location>
</feature>
<comment type="caution">
    <text evidence="3">The sequence shown here is derived from an EMBL/GenBank/DDBJ whole genome shotgun (WGS) entry which is preliminary data.</text>
</comment>
<dbReference type="AlphaFoldDB" id="A0A0R0M0I5"/>
<dbReference type="EMBL" id="LGUB01001444">
    <property type="protein sequence ID" value="KRH91867.1"/>
    <property type="molecule type" value="Genomic_DNA"/>
</dbReference>
<name>A0A0R0M0I5_9MICR</name>
<evidence type="ECO:0000313" key="3">
    <source>
        <dbReference type="EMBL" id="KRH91867.1"/>
    </source>
</evidence>
<dbReference type="InterPro" id="IPR028889">
    <property type="entry name" value="USP"/>
</dbReference>
<gene>
    <name evidence="3" type="ORF">M153_20716000207</name>
</gene>
<dbReference type="Pfam" id="PF00443">
    <property type="entry name" value="UCH"/>
    <property type="match status" value="1"/>
</dbReference>
<dbReference type="GO" id="GO:0004843">
    <property type="term" value="F:cysteine-type deubiquitinase activity"/>
    <property type="evidence" value="ECO:0007669"/>
    <property type="project" value="InterPro"/>
</dbReference>
<dbReference type="Gene3D" id="3.90.70.10">
    <property type="entry name" value="Cysteine proteinases"/>
    <property type="match status" value="1"/>
</dbReference>
<dbReference type="OrthoDB" id="333239at2759"/>
<dbReference type="InterPro" id="IPR001394">
    <property type="entry name" value="Peptidase_C19_UCH"/>
</dbReference>
<dbReference type="InterPro" id="IPR018200">
    <property type="entry name" value="USP_CS"/>
</dbReference>
<accession>A0A0R0M0I5</accession>
<evidence type="ECO:0000256" key="1">
    <source>
        <dbReference type="SAM" id="Phobius"/>
    </source>
</evidence>
<keyword evidence="4" id="KW-1185">Reference proteome</keyword>
<dbReference type="InterPro" id="IPR038765">
    <property type="entry name" value="Papain-like_cys_pep_sf"/>
</dbReference>
<evidence type="ECO:0000313" key="4">
    <source>
        <dbReference type="Proteomes" id="UP000051530"/>
    </source>
</evidence>
<organism evidence="3 4">
    <name type="scientific">Pseudoloma neurophilia</name>
    <dbReference type="NCBI Taxonomy" id="146866"/>
    <lineage>
        <taxon>Eukaryota</taxon>
        <taxon>Fungi</taxon>
        <taxon>Fungi incertae sedis</taxon>
        <taxon>Microsporidia</taxon>
        <taxon>Pseudoloma</taxon>
    </lineage>
</organism>
<dbReference type="PROSITE" id="PS50235">
    <property type="entry name" value="USP_3"/>
    <property type="match status" value="1"/>
</dbReference>
<dbReference type="GO" id="GO:0016579">
    <property type="term" value="P:protein deubiquitination"/>
    <property type="evidence" value="ECO:0007669"/>
    <property type="project" value="InterPro"/>
</dbReference>
<reference evidence="3 4" key="1">
    <citation type="submission" date="2015-07" db="EMBL/GenBank/DDBJ databases">
        <title>The genome of Pseudoloma neurophilia, a relevant intracellular parasite of the zebrafish.</title>
        <authorList>
            <person name="Ndikumana S."/>
            <person name="Pelin A."/>
            <person name="Sanders J."/>
            <person name="Corradi N."/>
        </authorList>
    </citation>
    <scope>NUCLEOTIDE SEQUENCE [LARGE SCALE GENOMIC DNA]</scope>
    <source>
        <strain evidence="3 4">MK1</strain>
    </source>
</reference>
<feature type="transmembrane region" description="Helical" evidence="1">
    <location>
        <begin position="6"/>
        <end position="23"/>
    </location>
</feature>